<gene>
    <name evidence="5 6" type="primary">LOC106806034</name>
</gene>
<feature type="chain" id="PRO_5045022178" evidence="2">
    <location>
        <begin position="25"/>
        <end position="213"/>
    </location>
</feature>
<evidence type="ECO:0000313" key="6">
    <source>
        <dbReference type="RefSeq" id="XP_014663363.1"/>
    </source>
</evidence>
<name>A0ABM1DTU1_PRICU</name>
<evidence type="ECO:0000256" key="1">
    <source>
        <dbReference type="ARBA" id="ARBA00022837"/>
    </source>
</evidence>
<evidence type="ECO:0000313" key="4">
    <source>
        <dbReference type="Proteomes" id="UP000695022"/>
    </source>
</evidence>
<dbReference type="RefSeq" id="XP_014663363.1">
    <property type="nucleotide sequence ID" value="XM_014807877.1"/>
</dbReference>
<organism evidence="4 5">
    <name type="scientific">Priapulus caudatus</name>
    <name type="common">Priapulid worm</name>
    <dbReference type="NCBI Taxonomy" id="37621"/>
    <lineage>
        <taxon>Eukaryota</taxon>
        <taxon>Metazoa</taxon>
        <taxon>Ecdysozoa</taxon>
        <taxon>Scalidophora</taxon>
        <taxon>Priapulida</taxon>
        <taxon>Priapulimorpha</taxon>
        <taxon>Priapulimorphida</taxon>
        <taxon>Priapulidae</taxon>
        <taxon>Priapulus</taxon>
    </lineage>
</organism>
<protein>
    <submittedName>
        <fullName evidence="5 6">Prothoracicostatic peptide-like</fullName>
    </submittedName>
</protein>
<evidence type="ECO:0000259" key="3">
    <source>
        <dbReference type="PROSITE" id="PS50222"/>
    </source>
</evidence>
<dbReference type="PROSITE" id="PS50222">
    <property type="entry name" value="EF_HAND_2"/>
    <property type="match status" value="1"/>
</dbReference>
<accession>A0ABM1DTU1</accession>
<keyword evidence="1" id="KW-0106">Calcium</keyword>
<feature type="signal peptide" evidence="2">
    <location>
        <begin position="1"/>
        <end position="24"/>
    </location>
</feature>
<dbReference type="Proteomes" id="UP000695022">
    <property type="component" value="Unplaced"/>
</dbReference>
<keyword evidence="2" id="KW-0732">Signal</keyword>
<proteinExistence type="predicted"/>
<dbReference type="InterPro" id="IPR011992">
    <property type="entry name" value="EF-hand-dom_pair"/>
</dbReference>
<dbReference type="GeneID" id="106806034"/>
<evidence type="ECO:0000256" key="2">
    <source>
        <dbReference type="SAM" id="SignalP"/>
    </source>
</evidence>
<dbReference type="RefSeq" id="XP_014663362.1">
    <property type="nucleotide sequence ID" value="XM_014807876.1"/>
</dbReference>
<dbReference type="SUPFAM" id="SSF47473">
    <property type="entry name" value="EF-hand"/>
    <property type="match status" value="1"/>
</dbReference>
<evidence type="ECO:0000313" key="5">
    <source>
        <dbReference type="RefSeq" id="XP_014663362.1"/>
    </source>
</evidence>
<reference evidence="5 6" key="1">
    <citation type="submission" date="2025-05" db="UniProtKB">
        <authorList>
            <consortium name="RefSeq"/>
        </authorList>
    </citation>
    <scope>IDENTIFICATION</scope>
</reference>
<dbReference type="PROSITE" id="PS00018">
    <property type="entry name" value="EF_HAND_1"/>
    <property type="match status" value="1"/>
</dbReference>
<sequence>MQMTCCHCYLLLLAGLAALALALAEDTNELGNAVDIDAPHDDKRGWHDLGHAYGKRAGWHDLQTSWGKRDNDADEQEKRGWHDLDTAFGKRGWRDLNTAFGKRGWRDLNTAFGKRGWRDLRMAFGKRDAVDTAEDQLVADEEKRGWHDLNTAFGKRGWRSLNSAFGKRGDNSAAIIEDLITEQLFDDIDSDGDKCIDRKELRLLVKKLLAGEL</sequence>
<dbReference type="InterPro" id="IPR018247">
    <property type="entry name" value="EF_Hand_1_Ca_BS"/>
</dbReference>
<feature type="domain" description="EF-hand" evidence="3">
    <location>
        <begin position="176"/>
        <end position="211"/>
    </location>
</feature>
<dbReference type="InterPro" id="IPR002048">
    <property type="entry name" value="EF_hand_dom"/>
</dbReference>
<keyword evidence="4" id="KW-1185">Reference proteome</keyword>